<feature type="compositionally biased region" description="Basic and acidic residues" evidence="1">
    <location>
        <begin position="598"/>
        <end position="608"/>
    </location>
</feature>
<feature type="compositionally biased region" description="Low complexity" evidence="1">
    <location>
        <begin position="459"/>
        <end position="473"/>
    </location>
</feature>
<dbReference type="Proteomes" id="UP001148786">
    <property type="component" value="Unassembled WGS sequence"/>
</dbReference>
<organism evidence="2 3">
    <name type="scientific">Agrocybe chaxingu</name>
    <dbReference type="NCBI Taxonomy" id="84603"/>
    <lineage>
        <taxon>Eukaryota</taxon>
        <taxon>Fungi</taxon>
        <taxon>Dikarya</taxon>
        <taxon>Basidiomycota</taxon>
        <taxon>Agaricomycotina</taxon>
        <taxon>Agaricomycetes</taxon>
        <taxon>Agaricomycetidae</taxon>
        <taxon>Agaricales</taxon>
        <taxon>Agaricineae</taxon>
        <taxon>Strophariaceae</taxon>
        <taxon>Agrocybe</taxon>
    </lineage>
</organism>
<feature type="compositionally biased region" description="Polar residues" evidence="1">
    <location>
        <begin position="442"/>
        <end position="454"/>
    </location>
</feature>
<feature type="compositionally biased region" description="Polar residues" evidence="1">
    <location>
        <begin position="412"/>
        <end position="433"/>
    </location>
</feature>
<feature type="region of interest" description="Disordered" evidence="1">
    <location>
        <begin position="94"/>
        <end position="116"/>
    </location>
</feature>
<feature type="region of interest" description="Disordered" evidence="1">
    <location>
        <begin position="380"/>
        <end position="707"/>
    </location>
</feature>
<evidence type="ECO:0000256" key="1">
    <source>
        <dbReference type="SAM" id="MobiDB-lite"/>
    </source>
</evidence>
<accession>A0A9W8K834</accession>
<feature type="compositionally biased region" description="Polar residues" evidence="1">
    <location>
        <begin position="305"/>
        <end position="314"/>
    </location>
</feature>
<feature type="compositionally biased region" description="Polar residues" evidence="1">
    <location>
        <begin position="649"/>
        <end position="659"/>
    </location>
</feature>
<evidence type="ECO:0000313" key="3">
    <source>
        <dbReference type="Proteomes" id="UP001148786"/>
    </source>
</evidence>
<dbReference type="OrthoDB" id="10349526at2759"/>
<feature type="region of interest" description="Disordered" evidence="1">
    <location>
        <begin position="725"/>
        <end position="747"/>
    </location>
</feature>
<feature type="compositionally biased region" description="Basic residues" evidence="1">
    <location>
        <begin position="729"/>
        <end position="747"/>
    </location>
</feature>
<dbReference type="AlphaFoldDB" id="A0A9W8K834"/>
<feature type="region of interest" description="Disordered" evidence="1">
    <location>
        <begin position="205"/>
        <end position="358"/>
    </location>
</feature>
<gene>
    <name evidence="2" type="ORF">NLJ89_g2052</name>
</gene>
<evidence type="ECO:0000313" key="2">
    <source>
        <dbReference type="EMBL" id="KAJ3514972.1"/>
    </source>
</evidence>
<proteinExistence type="predicted"/>
<name>A0A9W8K834_9AGAR</name>
<feature type="compositionally biased region" description="Basic and acidic residues" evidence="1">
    <location>
        <begin position="679"/>
        <end position="688"/>
    </location>
</feature>
<feature type="compositionally biased region" description="Polar residues" evidence="1">
    <location>
        <begin position="256"/>
        <end position="266"/>
    </location>
</feature>
<feature type="compositionally biased region" description="Basic and acidic residues" evidence="1">
    <location>
        <begin position="631"/>
        <end position="645"/>
    </location>
</feature>
<feature type="compositionally biased region" description="Polar residues" evidence="1">
    <location>
        <begin position="571"/>
        <end position="580"/>
    </location>
</feature>
<reference evidence="2" key="1">
    <citation type="submission" date="2022-07" db="EMBL/GenBank/DDBJ databases">
        <title>Genome Sequence of Agrocybe chaxingu.</title>
        <authorList>
            <person name="Buettner E."/>
        </authorList>
    </citation>
    <scope>NUCLEOTIDE SEQUENCE</scope>
    <source>
        <strain evidence="2">MP-N11</strain>
    </source>
</reference>
<comment type="caution">
    <text evidence="2">The sequence shown here is derived from an EMBL/GenBank/DDBJ whole genome shotgun (WGS) entry which is preliminary data.</text>
</comment>
<sequence>MMNSFDYVKDNAPPGAMHLCADSYRLLTHSVANKSLTKLTHEAEQWVKAGSYKTDVVQPAHIPAGGHSMYATPHAPHWPPESPPRMRIPGPNFAPDNLPQQFYPPSYQPGSSVAGPSRLRPQPGGFNLPYDPSYGRPPVNYIPPGVPVIPAHQPVAFPVISPGLPTVPNAAPANIYYGPPPGAYPPPVNPHPGFHPALIANPVIPPDAYNAPARPPKRSHKQRVTMPEPRPLTPYRGEQPPPLMPQGYIDLPPEDTYNQHYPYTSQPGPSSHRDGRGRRSSTGPSAQSSINRNSRQRNRSTDRSGQATEGQQRGTGPEIWRDKAPALRHAPGDALRQGAPRSAGQGHRISHLSLGPHREGIAAGRKAKYGTQARIQVGREGLVGQKHPTQKPALSAAQKHQILATASRKRGATTSSAKYINSLGTRKQSSSASRKGALGNVKKSSVRQTANSKAVPSVKAQPQRSPSSAAARKILGNRKKVSSLASSKGLRTPDPGMPRQMKPETRPKTIRAARKAVQSVQDSRKKRPSTLKSAIGPKAVGKTKDRAMSYTHNYKSKERDQVLRGKGQQGGKTSQVNASVQRYRGHPVLHSTVPYQGSRKDKTPEKHITLKSATRLRKGQAGGRTTGSTPKPKDRKGERVQDRKGQQVKAASSGSARIQRNQREKILHPSIPHHSMNTKHREGQERGKRLAPTSKRPASRTAVPHASSVKLPAVDTLIGDKIKKAPVIPRKKGNKLQHPVKAKGRKH</sequence>
<keyword evidence="3" id="KW-1185">Reference proteome</keyword>
<dbReference type="EMBL" id="JANKHO010000119">
    <property type="protein sequence ID" value="KAJ3514972.1"/>
    <property type="molecule type" value="Genomic_DNA"/>
</dbReference>
<feature type="compositionally biased region" description="Low complexity" evidence="1">
    <location>
        <begin position="280"/>
        <end position="293"/>
    </location>
</feature>
<protein>
    <submittedName>
        <fullName evidence="2">Uncharacterized protein</fullName>
    </submittedName>
</protein>